<evidence type="ECO:0000256" key="4">
    <source>
        <dbReference type="ARBA" id="ARBA00023027"/>
    </source>
</evidence>
<evidence type="ECO:0000256" key="1">
    <source>
        <dbReference type="ARBA" id="ARBA00022490"/>
    </source>
</evidence>
<dbReference type="GO" id="GO:0003700">
    <property type="term" value="F:DNA-binding transcription factor activity"/>
    <property type="evidence" value="ECO:0007669"/>
    <property type="project" value="UniProtKB-UniRule"/>
</dbReference>
<dbReference type="InterPro" id="IPR022876">
    <property type="entry name" value="Tscrpt_rep_Rex"/>
</dbReference>
<dbReference type="OrthoDB" id="9784760at2"/>
<dbReference type="GO" id="GO:0005737">
    <property type="term" value="C:cytoplasm"/>
    <property type="evidence" value="ECO:0007669"/>
    <property type="project" value="UniProtKB-SubCell"/>
</dbReference>
<dbReference type="HAMAP" id="MF_01131">
    <property type="entry name" value="Rex"/>
    <property type="match status" value="1"/>
</dbReference>
<keyword evidence="3 7" id="KW-0805">Transcription regulation</keyword>
<dbReference type="SUPFAM" id="SSF51735">
    <property type="entry name" value="NAD(P)-binding Rossmann-fold domains"/>
    <property type="match status" value="1"/>
</dbReference>
<evidence type="ECO:0000313" key="10">
    <source>
        <dbReference type="Proteomes" id="UP000322214"/>
    </source>
</evidence>
<comment type="subcellular location">
    <subcellularLocation>
        <location evidence="7">Cytoplasm</location>
    </subcellularLocation>
</comment>
<dbReference type="InterPro" id="IPR036291">
    <property type="entry name" value="NAD(P)-bd_dom_sf"/>
</dbReference>
<dbReference type="KEGG" id="mff:MFFC18_16920"/>
<feature type="domain" description="CoA-binding" evidence="8">
    <location>
        <begin position="94"/>
        <end position="195"/>
    </location>
</feature>
<comment type="subunit">
    <text evidence="7">Homodimer.</text>
</comment>
<evidence type="ECO:0000259" key="8">
    <source>
        <dbReference type="SMART" id="SM00881"/>
    </source>
</evidence>
<evidence type="ECO:0000313" key="9">
    <source>
        <dbReference type="EMBL" id="QEG21832.1"/>
    </source>
</evidence>
<dbReference type="InterPro" id="IPR036388">
    <property type="entry name" value="WH-like_DNA-bd_sf"/>
</dbReference>
<dbReference type="GO" id="GO:0003677">
    <property type="term" value="F:DNA binding"/>
    <property type="evidence" value="ECO:0007669"/>
    <property type="project" value="UniProtKB-UniRule"/>
</dbReference>
<accession>A0A5B9PA46</accession>
<dbReference type="NCBIfam" id="NF003996">
    <property type="entry name" value="PRK05472.2-5"/>
    <property type="match status" value="1"/>
</dbReference>
<evidence type="ECO:0000256" key="7">
    <source>
        <dbReference type="HAMAP-Rule" id="MF_01131"/>
    </source>
</evidence>
<dbReference type="Pfam" id="PF02629">
    <property type="entry name" value="CoA_binding"/>
    <property type="match status" value="1"/>
</dbReference>
<comment type="similarity">
    <text evidence="7">Belongs to the transcriptional regulatory Rex family.</text>
</comment>
<dbReference type="NCBIfam" id="NF003992">
    <property type="entry name" value="PRK05472.2-1"/>
    <property type="match status" value="1"/>
</dbReference>
<feature type="DNA-binding region" description="H-T-H motif" evidence="7">
    <location>
        <begin position="31"/>
        <end position="70"/>
    </location>
</feature>
<proteinExistence type="inferred from homology"/>
<dbReference type="Gene3D" id="3.40.50.720">
    <property type="entry name" value="NAD(P)-binding Rossmann-like Domain"/>
    <property type="match status" value="1"/>
</dbReference>
<dbReference type="NCBIfam" id="NF003989">
    <property type="entry name" value="PRK05472.1-3"/>
    <property type="match status" value="1"/>
</dbReference>
<dbReference type="SUPFAM" id="SSF46785">
    <property type="entry name" value="Winged helix' DNA-binding domain"/>
    <property type="match status" value="1"/>
</dbReference>
<sequence length="226" mass="24631">MGWQIHWLRVLSNKPPIDSKIPKAVVSRLSLYLRELQQLIREGIPTISSTKLGRRLGFTASQIRKDIAYFGQFGYPGIGYKCEELVAEIRSILGTDRTWPVVLVGCGNLGQALLGYRGFSTQGFEVVAAVDVDESLVGNTIEGIQIDRLSRLSEIVREKGVRVAILAVPSEAAESAVEAIVDAGITGILNFAPVTLALPKNIGLVEVDLARELEQLAFSVLQKDES</sequence>
<keyword evidence="4 7" id="KW-0520">NAD</keyword>
<dbReference type="NCBIfam" id="NF003995">
    <property type="entry name" value="PRK05472.2-4"/>
    <property type="match status" value="1"/>
</dbReference>
<dbReference type="PANTHER" id="PTHR35786:SF1">
    <property type="entry name" value="REDOX-SENSING TRANSCRIPTIONAL REPRESSOR REX 1"/>
    <property type="match status" value="1"/>
</dbReference>
<dbReference type="InterPro" id="IPR003781">
    <property type="entry name" value="CoA-bd"/>
</dbReference>
<keyword evidence="6 7" id="KW-0804">Transcription</keyword>
<keyword evidence="5 7" id="KW-0238">DNA-binding</keyword>
<organism evidence="9 10">
    <name type="scientific">Mariniblastus fucicola</name>
    <dbReference type="NCBI Taxonomy" id="980251"/>
    <lineage>
        <taxon>Bacteria</taxon>
        <taxon>Pseudomonadati</taxon>
        <taxon>Planctomycetota</taxon>
        <taxon>Planctomycetia</taxon>
        <taxon>Pirellulales</taxon>
        <taxon>Pirellulaceae</taxon>
        <taxon>Mariniblastus</taxon>
    </lineage>
</organism>
<evidence type="ECO:0000256" key="6">
    <source>
        <dbReference type="ARBA" id="ARBA00023163"/>
    </source>
</evidence>
<dbReference type="Proteomes" id="UP000322214">
    <property type="component" value="Chromosome"/>
</dbReference>
<dbReference type="NCBIfam" id="NF003994">
    <property type="entry name" value="PRK05472.2-3"/>
    <property type="match status" value="1"/>
</dbReference>
<dbReference type="NCBIfam" id="NF003993">
    <property type="entry name" value="PRK05472.2-2"/>
    <property type="match status" value="1"/>
</dbReference>
<dbReference type="SMART" id="SM00881">
    <property type="entry name" value="CoA_binding"/>
    <property type="match status" value="1"/>
</dbReference>
<dbReference type="GO" id="GO:0045892">
    <property type="term" value="P:negative regulation of DNA-templated transcription"/>
    <property type="evidence" value="ECO:0007669"/>
    <property type="project" value="InterPro"/>
</dbReference>
<evidence type="ECO:0000256" key="5">
    <source>
        <dbReference type="ARBA" id="ARBA00023125"/>
    </source>
</evidence>
<dbReference type="Pfam" id="PF06971">
    <property type="entry name" value="Put_DNA-bind_N"/>
    <property type="match status" value="1"/>
</dbReference>
<evidence type="ECO:0000256" key="3">
    <source>
        <dbReference type="ARBA" id="ARBA00023015"/>
    </source>
</evidence>
<gene>
    <name evidence="7 9" type="primary">rex</name>
    <name evidence="9" type="ORF">MFFC18_16920</name>
</gene>
<feature type="binding site" evidence="7">
    <location>
        <begin position="105"/>
        <end position="110"/>
    </location>
    <ligand>
        <name>NAD(+)</name>
        <dbReference type="ChEBI" id="CHEBI:57540"/>
    </ligand>
</feature>
<reference evidence="9 10" key="1">
    <citation type="submission" date="2019-08" db="EMBL/GenBank/DDBJ databases">
        <title>Deep-cultivation of Planctomycetes and their phenomic and genomic characterization uncovers novel biology.</title>
        <authorList>
            <person name="Wiegand S."/>
            <person name="Jogler M."/>
            <person name="Boedeker C."/>
            <person name="Pinto D."/>
            <person name="Vollmers J."/>
            <person name="Rivas-Marin E."/>
            <person name="Kohn T."/>
            <person name="Peeters S.H."/>
            <person name="Heuer A."/>
            <person name="Rast P."/>
            <person name="Oberbeckmann S."/>
            <person name="Bunk B."/>
            <person name="Jeske O."/>
            <person name="Meyerdierks A."/>
            <person name="Storesund J.E."/>
            <person name="Kallscheuer N."/>
            <person name="Luecker S."/>
            <person name="Lage O.M."/>
            <person name="Pohl T."/>
            <person name="Merkel B.J."/>
            <person name="Hornburger P."/>
            <person name="Mueller R.-W."/>
            <person name="Bruemmer F."/>
            <person name="Labrenz M."/>
            <person name="Spormann A.M."/>
            <person name="Op den Camp H."/>
            <person name="Overmann J."/>
            <person name="Amann R."/>
            <person name="Jetten M.S.M."/>
            <person name="Mascher T."/>
            <person name="Medema M.H."/>
            <person name="Devos D.P."/>
            <person name="Kaster A.-K."/>
            <person name="Ovreas L."/>
            <person name="Rohde M."/>
            <person name="Galperin M.Y."/>
            <person name="Jogler C."/>
        </authorList>
    </citation>
    <scope>NUCLEOTIDE SEQUENCE [LARGE SCALE GENOMIC DNA]</scope>
    <source>
        <strain evidence="9 10">FC18</strain>
    </source>
</reference>
<dbReference type="InterPro" id="IPR058236">
    <property type="entry name" value="Rex_actinobacterial-type"/>
</dbReference>
<comment type="function">
    <text evidence="7">Modulates transcription in response to changes in cellular NADH/NAD(+) redox state.</text>
</comment>
<dbReference type="GO" id="GO:0051775">
    <property type="term" value="P:response to redox state"/>
    <property type="evidence" value="ECO:0007669"/>
    <property type="project" value="InterPro"/>
</dbReference>
<keyword evidence="2 7" id="KW-0678">Repressor</keyword>
<dbReference type="EMBL" id="CP042912">
    <property type="protein sequence ID" value="QEG21832.1"/>
    <property type="molecule type" value="Genomic_DNA"/>
</dbReference>
<dbReference type="AlphaFoldDB" id="A0A5B9PA46"/>
<keyword evidence="1 7" id="KW-0963">Cytoplasm</keyword>
<dbReference type="RefSeq" id="WP_084417279.1">
    <property type="nucleotide sequence ID" value="NZ_CP042912.1"/>
</dbReference>
<keyword evidence="10" id="KW-1185">Reference proteome</keyword>
<protein>
    <recommendedName>
        <fullName evidence="7">Redox-sensing transcriptional repressor Rex</fullName>
    </recommendedName>
</protein>
<dbReference type="PANTHER" id="PTHR35786">
    <property type="entry name" value="REDOX-SENSING TRANSCRIPTIONAL REPRESSOR REX"/>
    <property type="match status" value="1"/>
</dbReference>
<dbReference type="InterPro" id="IPR036390">
    <property type="entry name" value="WH_DNA-bd_sf"/>
</dbReference>
<evidence type="ECO:0000256" key="2">
    <source>
        <dbReference type="ARBA" id="ARBA00022491"/>
    </source>
</evidence>
<dbReference type="InterPro" id="IPR009718">
    <property type="entry name" value="Rex_DNA-bd_C_dom"/>
</dbReference>
<dbReference type="Gene3D" id="1.10.10.10">
    <property type="entry name" value="Winged helix-like DNA-binding domain superfamily/Winged helix DNA-binding domain"/>
    <property type="match status" value="1"/>
</dbReference>
<name>A0A5B9PA46_9BACT</name>
<dbReference type="STRING" id="980251.GCA_001642875_03293"/>